<dbReference type="Proteomes" id="UP000322917">
    <property type="component" value="Unassembled WGS sequence"/>
</dbReference>
<proteinExistence type="predicted"/>
<dbReference type="AlphaFoldDB" id="A0A1M6DV55"/>
<keyword evidence="2" id="KW-1185">Reference proteome</keyword>
<organism evidence="1 2">
    <name type="scientific">Propionispora hippei DSM 15287</name>
    <dbReference type="NCBI Taxonomy" id="1123003"/>
    <lineage>
        <taxon>Bacteria</taxon>
        <taxon>Bacillati</taxon>
        <taxon>Bacillota</taxon>
        <taxon>Negativicutes</taxon>
        <taxon>Selenomonadales</taxon>
        <taxon>Sporomusaceae</taxon>
        <taxon>Propionispora</taxon>
    </lineage>
</organism>
<protein>
    <submittedName>
        <fullName evidence="1">Uncharacterized protein</fullName>
    </submittedName>
</protein>
<evidence type="ECO:0000313" key="2">
    <source>
        <dbReference type="Proteomes" id="UP000322917"/>
    </source>
</evidence>
<evidence type="ECO:0000313" key="1">
    <source>
        <dbReference type="EMBL" id="SHI77009.1"/>
    </source>
</evidence>
<accession>A0A1M6DV55</accession>
<sequence>MKTLSGRCIRPFSSAFAVMQTIVSCEHLLGCIAANRRVAEEKKLLLRINACKGKINQYIKRNLVIGQNISRPYTLLLLSDRWDYRSILEVMLADLRIDGLAGEIQALVWSDMQDYFGRFVPECEELFTIDTRLLSPPAYINQVLQEYVNTFRFTKTMGRAVNKICRKSLSQTGLSPVLQQLAGRMDWGSLLLSRFACSPPEQTERLQRQVDECLHGVLSHWATQITHQYQEAVAEVYYRFYDEYTGNNEELPTINKYKLVHWQSRKKRHSLYKVPYAV</sequence>
<dbReference type="EMBL" id="FQZD01000007">
    <property type="protein sequence ID" value="SHI77009.1"/>
    <property type="molecule type" value="Genomic_DNA"/>
</dbReference>
<dbReference type="PROSITE" id="PS51257">
    <property type="entry name" value="PROKAR_LIPOPROTEIN"/>
    <property type="match status" value="1"/>
</dbReference>
<name>A0A1M6DV55_9FIRM</name>
<reference evidence="1 2" key="1">
    <citation type="submission" date="2016-11" db="EMBL/GenBank/DDBJ databases">
        <authorList>
            <person name="Varghese N."/>
            <person name="Submissions S."/>
        </authorList>
    </citation>
    <scope>NUCLEOTIDE SEQUENCE [LARGE SCALE GENOMIC DNA]</scope>
    <source>
        <strain evidence="1 2">DSM 15287</strain>
    </source>
</reference>
<gene>
    <name evidence="1" type="ORF">SAMN02745170_01009</name>
</gene>